<protein>
    <submittedName>
        <fullName evidence="2">Uncharacterized protein</fullName>
    </submittedName>
</protein>
<evidence type="ECO:0000313" key="2">
    <source>
        <dbReference type="EMBL" id="SDH70824.1"/>
    </source>
</evidence>
<reference evidence="2 3" key="1">
    <citation type="submission" date="2016-10" db="EMBL/GenBank/DDBJ databases">
        <authorList>
            <person name="de Groot N.N."/>
        </authorList>
    </citation>
    <scope>NUCLEOTIDE SEQUENCE [LARGE SCALE GENOMIC DNA]</scope>
    <source>
        <strain evidence="3">P4B,CCM 7963,CECT 7998,DSM 25260,IBRC-M 10614,KCTC 13821</strain>
    </source>
</reference>
<sequence length="67" mass="7880">MIPRNGKWFIVMFLAILAVLIFFDYIDHNSLDLLSNTVHALFLVIVMRLFNWLMGFDSKSEESKTEK</sequence>
<gene>
    <name evidence="2" type="ORF">SAMN05216352_102283</name>
</gene>
<dbReference type="RefSeq" id="WP_091581467.1">
    <property type="nucleotide sequence ID" value="NZ_FNDU01000002.1"/>
</dbReference>
<evidence type="ECO:0000313" key="3">
    <source>
        <dbReference type="Proteomes" id="UP000199017"/>
    </source>
</evidence>
<accession>A0A1G8ELM9</accession>
<name>A0A1G8ELM9_9BACI</name>
<evidence type="ECO:0000256" key="1">
    <source>
        <dbReference type="SAM" id="Phobius"/>
    </source>
</evidence>
<proteinExistence type="predicted"/>
<dbReference type="AlphaFoldDB" id="A0A1G8ELM9"/>
<dbReference type="EMBL" id="FNDU01000002">
    <property type="protein sequence ID" value="SDH70824.1"/>
    <property type="molecule type" value="Genomic_DNA"/>
</dbReference>
<organism evidence="2 3">
    <name type="scientific">Alteribacillus bidgolensis</name>
    <dbReference type="NCBI Taxonomy" id="930129"/>
    <lineage>
        <taxon>Bacteria</taxon>
        <taxon>Bacillati</taxon>
        <taxon>Bacillota</taxon>
        <taxon>Bacilli</taxon>
        <taxon>Bacillales</taxon>
        <taxon>Bacillaceae</taxon>
        <taxon>Alteribacillus</taxon>
    </lineage>
</organism>
<feature type="transmembrane region" description="Helical" evidence="1">
    <location>
        <begin position="38"/>
        <end position="56"/>
    </location>
</feature>
<keyword evidence="1" id="KW-0812">Transmembrane</keyword>
<dbReference type="Proteomes" id="UP000199017">
    <property type="component" value="Unassembled WGS sequence"/>
</dbReference>
<keyword evidence="3" id="KW-1185">Reference proteome</keyword>
<feature type="transmembrane region" description="Helical" evidence="1">
    <location>
        <begin position="7"/>
        <end position="26"/>
    </location>
</feature>
<keyword evidence="1" id="KW-1133">Transmembrane helix</keyword>
<keyword evidence="1" id="KW-0472">Membrane</keyword>